<protein>
    <submittedName>
        <fullName evidence="2">Uncharacterized protein</fullName>
    </submittedName>
</protein>
<dbReference type="Proteomes" id="UP000026915">
    <property type="component" value="Chromosome 4"/>
</dbReference>
<reference evidence="2 3" key="1">
    <citation type="journal article" date="2013" name="Genome Biol.">
        <title>The genome sequence of the most widely cultivated cacao type and its use to identify candidate genes regulating pod color.</title>
        <authorList>
            <person name="Motamayor J.C."/>
            <person name="Mockaitis K."/>
            <person name="Schmutz J."/>
            <person name="Haiminen N."/>
            <person name="Iii D.L."/>
            <person name="Cornejo O."/>
            <person name="Findley S.D."/>
            <person name="Zheng P."/>
            <person name="Utro F."/>
            <person name="Royaert S."/>
            <person name="Saski C."/>
            <person name="Jenkins J."/>
            <person name="Podicheti R."/>
            <person name="Zhao M."/>
            <person name="Scheffler B.E."/>
            <person name="Stack J.C."/>
            <person name="Feltus F.A."/>
            <person name="Mustiga G.M."/>
            <person name="Amores F."/>
            <person name="Phillips W."/>
            <person name="Marelli J.P."/>
            <person name="May G.D."/>
            <person name="Shapiro H."/>
            <person name="Ma J."/>
            <person name="Bustamante C.D."/>
            <person name="Schnell R.J."/>
            <person name="Main D."/>
            <person name="Gilbert D."/>
            <person name="Parida L."/>
            <person name="Kuhn D.N."/>
        </authorList>
    </citation>
    <scope>NUCLEOTIDE SEQUENCE [LARGE SCALE GENOMIC DNA]</scope>
    <source>
        <strain evidence="3">cv. Matina 1-6</strain>
    </source>
</reference>
<proteinExistence type="predicted"/>
<dbReference type="InParanoid" id="A0A061EKL9"/>
<keyword evidence="3" id="KW-1185">Reference proteome</keyword>
<evidence type="ECO:0000313" key="3">
    <source>
        <dbReference type="Proteomes" id="UP000026915"/>
    </source>
</evidence>
<dbReference type="EMBL" id="CM001882">
    <property type="protein sequence ID" value="EOY02844.1"/>
    <property type="molecule type" value="Genomic_DNA"/>
</dbReference>
<feature type="region of interest" description="Disordered" evidence="1">
    <location>
        <begin position="219"/>
        <end position="239"/>
    </location>
</feature>
<gene>
    <name evidence="2" type="ORF">TCM_017251</name>
</gene>
<dbReference type="Gramene" id="EOY02844">
    <property type="protein sequence ID" value="EOY02844"/>
    <property type="gene ID" value="TCM_017251"/>
</dbReference>
<dbReference type="AlphaFoldDB" id="A0A061EKL9"/>
<sequence length="299" mass="34124">MFVRYREVKELERAIFLDHGRMLNGRRLRVLEAKKPNSLKEDREGVLKNAGRDVGIEGNGKSFKEALLSRKNKEEQGLVLGELRSGLGRRKSLEIILAKKELEWLGRSAIRELRSAISCSLVEHSLFRERVIAQVRLVGGLFVLVPFGEKIEMEELLHRCMDLFEPWFLSISPYCVGLDKRKYRVCESEEGSMMGNPDEVDGSRLSANVIINAIKQGQEKESNDGLNQSKRPRASGSSEKWGLIGLSPYQEFRLRNRSTAIGLKVKKHGRKGNLKDHCSTWRDSESEKDLLESSRQWIS</sequence>
<accession>A0A061EKL9</accession>
<name>A0A061EKL9_THECC</name>
<dbReference type="HOGENOM" id="CLU_931934_0_0_1"/>
<evidence type="ECO:0000313" key="2">
    <source>
        <dbReference type="EMBL" id="EOY02844.1"/>
    </source>
</evidence>
<organism evidence="2 3">
    <name type="scientific">Theobroma cacao</name>
    <name type="common">Cacao</name>
    <name type="synonym">Cocoa</name>
    <dbReference type="NCBI Taxonomy" id="3641"/>
    <lineage>
        <taxon>Eukaryota</taxon>
        <taxon>Viridiplantae</taxon>
        <taxon>Streptophyta</taxon>
        <taxon>Embryophyta</taxon>
        <taxon>Tracheophyta</taxon>
        <taxon>Spermatophyta</taxon>
        <taxon>Magnoliopsida</taxon>
        <taxon>eudicotyledons</taxon>
        <taxon>Gunneridae</taxon>
        <taxon>Pentapetalae</taxon>
        <taxon>rosids</taxon>
        <taxon>malvids</taxon>
        <taxon>Malvales</taxon>
        <taxon>Malvaceae</taxon>
        <taxon>Byttnerioideae</taxon>
        <taxon>Theobroma</taxon>
    </lineage>
</organism>
<evidence type="ECO:0000256" key="1">
    <source>
        <dbReference type="SAM" id="MobiDB-lite"/>
    </source>
</evidence>